<keyword evidence="5" id="KW-0067">ATP-binding</keyword>
<evidence type="ECO:0000313" key="9">
    <source>
        <dbReference type="Proteomes" id="UP000186817"/>
    </source>
</evidence>
<dbReference type="PROSITE" id="PS50011">
    <property type="entry name" value="PROTEIN_KINASE_DOM"/>
    <property type="match status" value="1"/>
</dbReference>
<evidence type="ECO:0000256" key="6">
    <source>
        <dbReference type="SAM" id="MobiDB-lite"/>
    </source>
</evidence>
<dbReference type="SUPFAM" id="SSF52540">
    <property type="entry name" value="P-loop containing nucleoside triphosphate hydrolases"/>
    <property type="match status" value="1"/>
</dbReference>
<organism evidence="8 9">
    <name type="scientific">Symbiodinium microadriaticum</name>
    <name type="common">Dinoflagellate</name>
    <name type="synonym">Zooxanthella microadriatica</name>
    <dbReference type="NCBI Taxonomy" id="2951"/>
    <lineage>
        <taxon>Eukaryota</taxon>
        <taxon>Sar</taxon>
        <taxon>Alveolata</taxon>
        <taxon>Dinophyceae</taxon>
        <taxon>Suessiales</taxon>
        <taxon>Symbiodiniaceae</taxon>
        <taxon>Symbiodinium</taxon>
    </lineage>
</organism>
<comment type="caution">
    <text evidence="8">The sequence shown here is derived from an EMBL/GenBank/DDBJ whole genome shotgun (WGS) entry which is preliminary data.</text>
</comment>
<dbReference type="Proteomes" id="UP000186817">
    <property type="component" value="Unassembled WGS sequence"/>
</dbReference>
<feature type="domain" description="Protein kinase" evidence="7">
    <location>
        <begin position="533"/>
        <end position="832"/>
    </location>
</feature>
<feature type="region of interest" description="Disordered" evidence="6">
    <location>
        <begin position="501"/>
        <end position="523"/>
    </location>
</feature>
<keyword evidence="9" id="KW-1185">Reference proteome</keyword>
<keyword evidence="4 8" id="KW-0418">Kinase</keyword>
<protein>
    <submittedName>
        <fullName evidence="8">Calcium-dependent protein kinase 2</fullName>
    </submittedName>
</protein>
<dbReference type="Pfam" id="PF00069">
    <property type="entry name" value="Pkinase"/>
    <property type="match status" value="1"/>
</dbReference>
<dbReference type="EMBL" id="LSRX01000145">
    <property type="protein sequence ID" value="OLQ07178.1"/>
    <property type="molecule type" value="Genomic_DNA"/>
</dbReference>
<keyword evidence="1" id="KW-0723">Serine/threonine-protein kinase</keyword>
<evidence type="ECO:0000256" key="3">
    <source>
        <dbReference type="ARBA" id="ARBA00022741"/>
    </source>
</evidence>
<dbReference type="PROSITE" id="PS00108">
    <property type="entry name" value="PROTEIN_KINASE_ST"/>
    <property type="match status" value="1"/>
</dbReference>
<dbReference type="GO" id="GO:0005524">
    <property type="term" value="F:ATP binding"/>
    <property type="evidence" value="ECO:0007669"/>
    <property type="project" value="UniProtKB-KW"/>
</dbReference>
<dbReference type="InterPro" id="IPR011009">
    <property type="entry name" value="Kinase-like_dom_sf"/>
</dbReference>
<dbReference type="SUPFAM" id="SSF56112">
    <property type="entry name" value="Protein kinase-like (PK-like)"/>
    <property type="match status" value="1"/>
</dbReference>
<dbReference type="AlphaFoldDB" id="A0A1Q9EIH5"/>
<evidence type="ECO:0000256" key="5">
    <source>
        <dbReference type="ARBA" id="ARBA00022840"/>
    </source>
</evidence>
<gene>
    <name evidence="8" type="primary">CPK2</name>
    <name evidence="8" type="ORF">AK812_SmicGene9449</name>
</gene>
<dbReference type="PANTHER" id="PTHR24349">
    <property type="entry name" value="SERINE/THREONINE-PROTEIN KINASE"/>
    <property type="match status" value="1"/>
</dbReference>
<dbReference type="SMART" id="SM00220">
    <property type="entry name" value="S_TKc"/>
    <property type="match status" value="1"/>
</dbReference>
<dbReference type="InterPro" id="IPR008271">
    <property type="entry name" value="Ser/Thr_kinase_AS"/>
</dbReference>
<dbReference type="GO" id="GO:0004674">
    <property type="term" value="F:protein serine/threonine kinase activity"/>
    <property type="evidence" value="ECO:0007669"/>
    <property type="project" value="UniProtKB-KW"/>
</dbReference>
<dbReference type="InterPro" id="IPR050205">
    <property type="entry name" value="CDPK_Ser/Thr_kinases"/>
</dbReference>
<sequence length="839" mass="92972">MAVQPQQQVKVELRDDRSLVVSWSHTEPNAAVKLEYYDPSGPMIEPDETERKPCNGSAMHLEARAASQRACTVKVFSEVDGTVVARTQTTWDDEFPAAEDQCVDLCLEDLQKRGEKLSEQIQVDKKASGLIRILVLGQQHHGKSSFINHVFRVLKKDLKANDQMNTAVAGPAENTREIQKCDVAELSFLDTPAIPNMSSESVEAIRALLAGYIPEGIRRKDCANSKSSFSAPPDAAILVMSLCHWRDQPEEMQSYMVSIAKELKEASDGRVTFPYVVAATHRDEFLRTCAAEKPHEELKAVLTDMKKAANTDYVFALASYKQDSRGSSAINEQTFKLLSQLVTLAARQDTGVVVAKRWCNLMVFLSVLVTRFQQSALQRVYIEAVDSRWTDGFGIGVGLHPSRKNCLVADLGGFYEALAWESLPDCWLLGYDCRVKLGSEGRHVEVQRLLVGKASYAITPVCTGKCRRNSAFPFSVDDNERPVIVMEVVLVQAGGLSGAVETSPKGAAPLSISTKKEPNKEKKKRRIKAVDSIQSHYRFGESVRTSIIIIIIIIISISIIISIEDGLEVVVKVRAKANSFCDRTEEWRYNTEFMLNLPETEGIAKLYEVLEDKKGYYVIMEKVAGQDLFETMTGKGLLPIAEVKEALAELHARNCIHKDLKLENIMFDRTPPANAKVDWASFMGGDQSPVKDFLGDCPSEVKLIDFDTVETVQPQTPKKAKDVLGTDQYIAQEEAFLSVEAYDGNYSAASDIFAVGVIGYRLLTSKFPYKADIFDDEVTVYAKQGYGYQCYAGDNWVGSPKMKACNLIKQMLATNETARPTAKATAAGEPAARKLSPKL</sequence>
<dbReference type="Gene3D" id="3.40.50.300">
    <property type="entry name" value="P-loop containing nucleotide triphosphate hydrolases"/>
    <property type="match status" value="1"/>
</dbReference>
<accession>A0A1Q9EIH5</accession>
<dbReference type="Gene3D" id="3.30.200.20">
    <property type="entry name" value="Phosphorylase Kinase, domain 1"/>
    <property type="match status" value="1"/>
</dbReference>
<dbReference type="InterPro" id="IPR027417">
    <property type="entry name" value="P-loop_NTPase"/>
</dbReference>
<evidence type="ECO:0000259" key="7">
    <source>
        <dbReference type="PROSITE" id="PS50011"/>
    </source>
</evidence>
<dbReference type="OrthoDB" id="420901at2759"/>
<evidence type="ECO:0000313" key="8">
    <source>
        <dbReference type="EMBL" id="OLQ07178.1"/>
    </source>
</evidence>
<proteinExistence type="predicted"/>
<dbReference type="Gene3D" id="1.10.510.10">
    <property type="entry name" value="Transferase(Phosphotransferase) domain 1"/>
    <property type="match status" value="1"/>
</dbReference>
<evidence type="ECO:0000256" key="2">
    <source>
        <dbReference type="ARBA" id="ARBA00022679"/>
    </source>
</evidence>
<evidence type="ECO:0000256" key="4">
    <source>
        <dbReference type="ARBA" id="ARBA00022777"/>
    </source>
</evidence>
<feature type="compositionally biased region" description="Low complexity" evidence="6">
    <location>
        <begin position="820"/>
        <end position="830"/>
    </location>
</feature>
<name>A0A1Q9EIH5_SYMMI</name>
<evidence type="ECO:0000256" key="1">
    <source>
        <dbReference type="ARBA" id="ARBA00022527"/>
    </source>
</evidence>
<reference evidence="8 9" key="1">
    <citation type="submission" date="2016-02" db="EMBL/GenBank/DDBJ databases">
        <title>Genome analysis of coral dinoflagellate symbionts highlights evolutionary adaptations to a symbiotic lifestyle.</title>
        <authorList>
            <person name="Aranda M."/>
            <person name="Li Y."/>
            <person name="Liew Y.J."/>
            <person name="Baumgarten S."/>
            <person name="Simakov O."/>
            <person name="Wilson M."/>
            <person name="Piel J."/>
            <person name="Ashoor H."/>
            <person name="Bougouffa S."/>
            <person name="Bajic V.B."/>
            <person name="Ryu T."/>
            <person name="Ravasi T."/>
            <person name="Bayer T."/>
            <person name="Micklem G."/>
            <person name="Kim H."/>
            <person name="Bhak J."/>
            <person name="Lajeunesse T.C."/>
            <person name="Voolstra C.R."/>
        </authorList>
    </citation>
    <scope>NUCLEOTIDE SEQUENCE [LARGE SCALE GENOMIC DNA]</scope>
    <source>
        <strain evidence="8 9">CCMP2467</strain>
    </source>
</reference>
<dbReference type="InterPro" id="IPR000719">
    <property type="entry name" value="Prot_kinase_dom"/>
</dbReference>
<keyword evidence="3" id="KW-0547">Nucleotide-binding</keyword>
<feature type="region of interest" description="Disordered" evidence="6">
    <location>
        <begin position="819"/>
        <end position="839"/>
    </location>
</feature>
<keyword evidence="2" id="KW-0808">Transferase</keyword>